<dbReference type="PANTHER" id="PTHR47076:SF1">
    <property type="entry name" value="NHL DOMAIN PROTEIN"/>
    <property type="match status" value="1"/>
</dbReference>
<evidence type="ECO:0000313" key="1">
    <source>
        <dbReference type="EMBL" id="KAJ4827243.1"/>
    </source>
</evidence>
<reference evidence="1" key="2">
    <citation type="journal article" date="2023" name="Plants (Basel)">
        <title>Annotation of the Turnera subulata (Passifloraceae) Draft Genome Reveals the S-Locus Evolved after the Divergence of Turneroideae from Passifloroideae in a Stepwise Manner.</title>
        <authorList>
            <person name="Henning P.M."/>
            <person name="Roalson E.H."/>
            <person name="Mir W."/>
            <person name="McCubbin A.G."/>
            <person name="Shore J.S."/>
        </authorList>
    </citation>
    <scope>NUCLEOTIDE SEQUENCE</scope>
    <source>
        <strain evidence="1">F60SS</strain>
    </source>
</reference>
<gene>
    <name evidence="1" type="ORF">Tsubulata_015205</name>
</gene>
<dbReference type="OrthoDB" id="1934748at2759"/>
<proteinExistence type="predicted"/>
<reference evidence="1" key="1">
    <citation type="submission" date="2022-02" db="EMBL/GenBank/DDBJ databases">
        <authorList>
            <person name="Henning P.M."/>
            <person name="McCubbin A.G."/>
            <person name="Shore J.S."/>
        </authorList>
    </citation>
    <scope>NUCLEOTIDE SEQUENCE</scope>
    <source>
        <strain evidence="1">F60SS</strain>
        <tissue evidence="1">Leaves</tissue>
    </source>
</reference>
<name>A0A9Q0F949_9ROSI</name>
<protein>
    <submittedName>
        <fullName evidence="1">Uncharacterized protein</fullName>
    </submittedName>
</protein>
<dbReference type="PANTHER" id="PTHR47076">
    <property type="entry name" value="NHL DOMAIN PROTEIN"/>
    <property type="match status" value="1"/>
</dbReference>
<dbReference type="AlphaFoldDB" id="A0A9Q0F949"/>
<comment type="caution">
    <text evidence="1">The sequence shown here is derived from an EMBL/GenBank/DDBJ whole genome shotgun (WGS) entry which is preliminary data.</text>
</comment>
<evidence type="ECO:0000313" key="2">
    <source>
        <dbReference type="Proteomes" id="UP001141552"/>
    </source>
</evidence>
<dbReference type="EMBL" id="JAKUCV010006457">
    <property type="protein sequence ID" value="KAJ4827243.1"/>
    <property type="molecule type" value="Genomic_DNA"/>
</dbReference>
<accession>A0A9Q0F949</accession>
<dbReference type="Proteomes" id="UP001141552">
    <property type="component" value="Unassembled WGS sequence"/>
</dbReference>
<sequence length="142" mass="16490">MGESSPLVDSRYVEDYEETVTSSACGCFQGLCSGLRRSYTHKQLVHNQDQEVKEDGWFVEKVKELREISELLAGPRWKNFIRRFSVRGCYKKRSRMQCHYDPQSYALNFDDGIEREANVAYPDFLARYAASVQMNKVDLGRT</sequence>
<organism evidence="1 2">
    <name type="scientific">Turnera subulata</name>
    <dbReference type="NCBI Taxonomy" id="218843"/>
    <lineage>
        <taxon>Eukaryota</taxon>
        <taxon>Viridiplantae</taxon>
        <taxon>Streptophyta</taxon>
        <taxon>Embryophyta</taxon>
        <taxon>Tracheophyta</taxon>
        <taxon>Spermatophyta</taxon>
        <taxon>Magnoliopsida</taxon>
        <taxon>eudicotyledons</taxon>
        <taxon>Gunneridae</taxon>
        <taxon>Pentapetalae</taxon>
        <taxon>rosids</taxon>
        <taxon>fabids</taxon>
        <taxon>Malpighiales</taxon>
        <taxon>Passifloraceae</taxon>
        <taxon>Turnera</taxon>
    </lineage>
</organism>
<keyword evidence="2" id="KW-1185">Reference proteome</keyword>